<proteinExistence type="inferred from homology"/>
<keyword evidence="3" id="KW-1185">Reference proteome</keyword>
<comment type="caution">
    <text evidence="2">The sequence shown here is derived from an EMBL/GenBank/DDBJ whole genome shotgun (WGS) entry which is preliminary data.</text>
</comment>
<evidence type="ECO:0000313" key="3">
    <source>
        <dbReference type="Proteomes" id="UP001142078"/>
    </source>
</evidence>
<organism evidence="2 3">
    <name type="scientific">Anaerosalibacter massiliensis</name>
    <dbReference type="NCBI Taxonomy" id="1347392"/>
    <lineage>
        <taxon>Bacteria</taxon>
        <taxon>Bacillati</taxon>
        <taxon>Bacillota</taxon>
        <taxon>Tissierellia</taxon>
        <taxon>Tissierellales</taxon>
        <taxon>Sporanaerobacteraceae</taxon>
        <taxon>Anaerosalibacter</taxon>
    </lineage>
</organism>
<protein>
    <submittedName>
        <fullName evidence="2">DUF2325 domain-containing protein</fullName>
    </submittedName>
</protein>
<dbReference type="Proteomes" id="UP001142078">
    <property type="component" value="Unassembled WGS sequence"/>
</dbReference>
<dbReference type="RefSeq" id="WP_042679277.1">
    <property type="nucleotide sequence ID" value="NZ_CABKTM010000012.1"/>
</dbReference>
<dbReference type="EMBL" id="JANJZL010000005">
    <property type="protein sequence ID" value="MCR2044309.1"/>
    <property type="molecule type" value="Genomic_DNA"/>
</dbReference>
<evidence type="ECO:0000313" key="2">
    <source>
        <dbReference type="EMBL" id="MCR2044309.1"/>
    </source>
</evidence>
<comment type="similarity">
    <text evidence="1">Belongs to the UPF0751 family.</text>
</comment>
<dbReference type="AlphaFoldDB" id="A0A9X2S5H0"/>
<sequence>MSVLVIGGDNLGNIENNLKEKGFNRITHITGRRSREQTYKVPKDTDVVLILTDYVNHQTSKNVKKQVKNSKSKVIFSKRSWASISKSLKSFIR</sequence>
<accession>A0A9X2S5H0</accession>
<gene>
    <name evidence="2" type="ORF">NSA23_09275</name>
</gene>
<dbReference type="PIRSF" id="PIRSF020408">
    <property type="entry name" value="UCP020408"/>
    <property type="match status" value="1"/>
</dbReference>
<dbReference type="InterPro" id="IPR016772">
    <property type="entry name" value="UCP020408"/>
</dbReference>
<evidence type="ECO:0000256" key="1">
    <source>
        <dbReference type="ARBA" id="ARBA00007189"/>
    </source>
</evidence>
<reference evidence="2" key="1">
    <citation type="submission" date="2022-07" db="EMBL/GenBank/DDBJ databases">
        <title>Enhanced cultured diversity of the mouse gut microbiota enables custom-made synthetic communities.</title>
        <authorList>
            <person name="Afrizal A."/>
        </authorList>
    </citation>
    <scope>NUCLEOTIDE SEQUENCE</scope>
    <source>
        <strain evidence="2">DSM 29482</strain>
    </source>
</reference>
<dbReference type="OrthoDB" id="5324142at2"/>
<dbReference type="Pfam" id="PF10087">
    <property type="entry name" value="DUF2325"/>
    <property type="match status" value="1"/>
</dbReference>
<name>A0A9X2S5H0_9FIRM</name>